<dbReference type="OrthoDB" id="9776599at2"/>
<dbReference type="SUPFAM" id="SSF55486">
    <property type="entry name" value="Metalloproteases ('zincins'), catalytic domain"/>
    <property type="match status" value="1"/>
</dbReference>
<evidence type="ECO:0000259" key="3">
    <source>
        <dbReference type="Pfam" id="PF16313"/>
    </source>
</evidence>
<feature type="region of interest" description="Disordered" evidence="1">
    <location>
        <begin position="29"/>
        <end position="56"/>
    </location>
</feature>
<dbReference type="RefSeq" id="WP_120200918.1">
    <property type="nucleotide sequence ID" value="NZ_RAQJ01000003.1"/>
</dbReference>
<dbReference type="AlphaFoldDB" id="A0A420DKC4"/>
<dbReference type="PANTHER" id="PTHR38478:SF1">
    <property type="entry name" value="ZINC DEPENDENT METALLOPROTEASE DOMAIN LIPOPROTEIN"/>
    <property type="match status" value="1"/>
</dbReference>
<dbReference type="Gene3D" id="3.40.390.10">
    <property type="entry name" value="Collagenase (Catalytic Domain)"/>
    <property type="match status" value="1"/>
</dbReference>
<dbReference type="CDD" id="cd04276">
    <property type="entry name" value="ZnMc_MMP_like_2"/>
    <property type="match status" value="1"/>
</dbReference>
<gene>
    <name evidence="5" type="ORF">BXY80_1692</name>
</gene>
<accession>A0A420DKC4</accession>
<proteinExistence type="predicted"/>
<feature type="signal peptide" evidence="2">
    <location>
        <begin position="1"/>
        <end position="29"/>
    </location>
</feature>
<keyword evidence="6" id="KW-1185">Reference proteome</keyword>
<keyword evidence="2" id="KW-0732">Signal</keyword>
<dbReference type="InterPro" id="IPR032534">
    <property type="entry name" value="EcxA_zinc-bd"/>
</dbReference>
<dbReference type="InterPro" id="IPR024079">
    <property type="entry name" value="MetalloPept_cat_dom_sf"/>
</dbReference>
<feature type="domain" description="EcxA zinc-binding" evidence="3">
    <location>
        <begin position="478"/>
        <end position="790"/>
    </location>
</feature>
<reference evidence="5 6" key="1">
    <citation type="submission" date="2018-09" db="EMBL/GenBank/DDBJ databases">
        <title>Genomic Encyclopedia of Archaeal and Bacterial Type Strains, Phase II (KMG-II): from individual species to whole genera.</title>
        <authorList>
            <person name="Goeker M."/>
        </authorList>
    </citation>
    <scope>NUCLEOTIDE SEQUENCE [LARGE SCALE GENOMIC DNA]</scope>
    <source>
        <strain evidence="5 6">DSM 26283</strain>
    </source>
</reference>
<feature type="domain" description="DUF5117" evidence="4">
    <location>
        <begin position="114"/>
        <end position="307"/>
    </location>
</feature>
<dbReference type="Pfam" id="PF16313">
    <property type="entry name" value="DUF4953"/>
    <property type="match status" value="1"/>
</dbReference>
<name>A0A420DKC4_9FLAO</name>
<dbReference type="InterPro" id="IPR034032">
    <property type="entry name" value="Zn_MMP-like_bac"/>
</dbReference>
<evidence type="ECO:0000259" key="4">
    <source>
        <dbReference type="Pfam" id="PF17148"/>
    </source>
</evidence>
<evidence type="ECO:0000313" key="6">
    <source>
        <dbReference type="Proteomes" id="UP000284892"/>
    </source>
</evidence>
<organism evidence="5 6">
    <name type="scientific">Ichthyenterobacterium magnum</name>
    <dbReference type="NCBI Taxonomy" id="1230530"/>
    <lineage>
        <taxon>Bacteria</taxon>
        <taxon>Pseudomonadati</taxon>
        <taxon>Bacteroidota</taxon>
        <taxon>Flavobacteriia</taxon>
        <taxon>Flavobacteriales</taxon>
        <taxon>Flavobacteriaceae</taxon>
        <taxon>Ichthyenterobacterium</taxon>
    </lineage>
</organism>
<dbReference type="Proteomes" id="UP000284892">
    <property type="component" value="Unassembled WGS sequence"/>
</dbReference>
<protein>
    <submittedName>
        <fullName evidence="5">Uncharacterized protein DUF5117</fullName>
    </submittedName>
</protein>
<feature type="chain" id="PRO_5019249166" evidence="2">
    <location>
        <begin position="30"/>
        <end position="869"/>
    </location>
</feature>
<dbReference type="GO" id="GO:0008237">
    <property type="term" value="F:metallopeptidase activity"/>
    <property type="evidence" value="ECO:0007669"/>
    <property type="project" value="InterPro"/>
</dbReference>
<dbReference type="EMBL" id="RAQJ01000003">
    <property type="protein sequence ID" value="RKE94682.1"/>
    <property type="molecule type" value="Genomic_DNA"/>
</dbReference>
<dbReference type="Pfam" id="PF17148">
    <property type="entry name" value="DUF5117"/>
    <property type="match status" value="1"/>
</dbReference>
<dbReference type="InterPro" id="IPR033413">
    <property type="entry name" value="DUF5117"/>
</dbReference>
<evidence type="ECO:0000256" key="1">
    <source>
        <dbReference type="SAM" id="MobiDB-lite"/>
    </source>
</evidence>
<sequence length="869" mass="98474">MKIKKLNVIKLITLAFVLCAFLAPQNTQAQKKRKRKKNKTEAAAPKPPAKPKEKSIASLVKKSKKIDGLFTIYQDTITGSLQMQVSEDQIGKEFIHFNQVSNGVIDVRRFRGAYGGSKVFKIKKYFNKIEFVTQNTSFYFNPNSALSKSKDANLSEGIMASVKIEAHDKEKGLYLIKADGLFLKETFSQIKPPRFPGASKNSFSLGTLNKLKTKILDIRNYSENTNLEVEYVYSKSSTLNGGSSAIADGRHVSIKVFHSLIAMPENDYEIRFDDPRVGFFTTKVNDQTSTSSTPYRDLIHRWNLKKKDPNAALSEPVEPITWWMENTTPVEWRATIKEALLRWNVAFEKAGFKNAMVVKMQPDDATWDAGDINYNVLRWTSSPNRPPFGGYGPSFVNPRTGEILGADIMLEFIHFSGRVMTGKVYDSSASFEEEELELESDFDHNQMTCSAGHLMQESSLFGQAVVTAFEDSKLELEKITKDNMMRLIMHEVGHTLGLYHNMKGSQLFSPEELANPELIKGKALSTSVMEYPAINITKDRNKQGHYYDNAVGPYDEWAIQLGYKPFKTEKERQDLLNKSTQPELAFGNDADDMRVSSRGIDPRVNLYDLSNDPIRFAIDRMELVESTMKNIKGKLVTNGESYQELTRAYSILQGERRRAGIIMSRYIGGVYVNRAMVGQQGAEQPYTPVSIEDQKRAMNGLSKYIFAADAFNTPNDLYNYLARQRRGSNFRSRPEDPKIHSLVLGSQKSALRHLLHPNTLQRLTDSELYGNKYKLSSFMTDLNNAIFKADIYGSINSFRQNLQIEYTTMLIDILTGKQNARFTNNAKSMALYNLKNIRSMSNPTLGNISSRAHKQHLRTLIDNALKEVK</sequence>
<evidence type="ECO:0000256" key="2">
    <source>
        <dbReference type="SAM" id="SignalP"/>
    </source>
</evidence>
<evidence type="ECO:0000313" key="5">
    <source>
        <dbReference type="EMBL" id="RKE94682.1"/>
    </source>
</evidence>
<dbReference type="PANTHER" id="PTHR38478">
    <property type="entry name" value="PEPTIDASE M1A AND M12B"/>
    <property type="match status" value="1"/>
</dbReference>
<comment type="caution">
    <text evidence="5">The sequence shown here is derived from an EMBL/GenBank/DDBJ whole genome shotgun (WGS) entry which is preliminary data.</text>
</comment>